<gene>
    <name evidence="2" type="ORF">SAMN05216474_0755</name>
</gene>
<keyword evidence="3" id="KW-1185">Reference proteome</keyword>
<dbReference type="Proteomes" id="UP000236454">
    <property type="component" value="Unassembled WGS sequence"/>
</dbReference>
<dbReference type="RefSeq" id="WP_090246488.1">
    <property type="nucleotide sequence ID" value="NZ_FPAS01000001.1"/>
</dbReference>
<evidence type="ECO:0000256" key="1">
    <source>
        <dbReference type="SAM" id="SignalP"/>
    </source>
</evidence>
<evidence type="ECO:0008006" key="4">
    <source>
        <dbReference type="Google" id="ProtNLM"/>
    </source>
</evidence>
<proteinExistence type="predicted"/>
<sequence>MTERLTTLFFLILTAFTANCQDSTNFEFWISDLDKAGYSRMTYHITSDSIVVKSGPYDLIYFSKDYEKDKVVFSTKLDSNQQSMFFQLDTSLKNDSLKPQYTNLCIMDGMILHFHFEWADKKIGTTLSNYYLEKMRPFVEYVNSIVPTDYKIGYDKEWCEEGMKDCPDDMILD</sequence>
<feature type="signal peptide" evidence="1">
    <location>
        <begin position="1"/>
        <end position="20"/>
    </location>
</feature>
<feature type="chain" id="PRO_5014835250" description="DUF4369 domain-containing protein" evidence="1">
    <location>
        <begin position="21"/>
        <end position="173"/>
    </location>
</feature>
<protein>
    <recommendedName>
        <fullName evidence="4">DUF4369 domain-containing protein</fullName>
    </recommendedName>
</protein>
<accession>A0A1I6YA11</accession>
<reference evidence="2 3" key="1">
    <citation type="submission" date="2016-10" db="EMBL/GenBank/DDBJ databases">
        <authorList>
            <person name="de Groot N.N."/>
        </authorList>
    </citation>
    <scope>NUCLEOTIDE SEQUENCE [LARGE SCALE GENOMIC DNA]</scope>
    <source>
        <strain evidence="2 3">CGMCC 1.7005</strain>
    </source>
</reference>
<name>A0A1I6YA11_9FLAO</name>
<keyword evidence="1" id="KW-0732">Signal</keyword>
<evidence type="ECO:0000313" key="2">
    <source>
        <dbReference type="EMBL" id="SFT47355.1"/>
    </source>
</evidence>
<organism evidence="2 3">
    <name type="scientific">Lishizhenia tianjinensis</name>
    <dbReference type="NCBI Taxonomy" id="477690"/>
    <lineage>
        <taxon>Bacteria</taxon>
        <taxon>Pseudomonadati</taxon>
        <taxon>Bacteroidota</taxon>
        <taxon>Flavobacteriia</taxon>
        <taxon>Flavobacteriales</taxon>
        <taxon>Crocinitomicaceae</taxon>
        <taxon>Lishizhenia</taxon>
    </lineage>
</organism>
<dbReference type="OrthoDB" id="1436515at2"/>
<evidence type="ECO:0000313" key="3">
    <source>
        <dbReference type="Proteomes" id="UP000236454"/>
    </source>
</evidence>
<dbReference type="AlphaFoldDB" id="A0A1I6YA11"/>
<dbReference type="EMBL" id="FPAS01000001">
    <property type="protein sequence ID" value="SFT47355.1"/>
    <property type="molecule type" value="Genomic_DNA"/>
</dbReference>